<feature type="chain" id="PRO_5038682780" description="Lipoprotein" evidence="1">
    <location>
        <begin position="22"/>
        <end position="160"/>
    </location>
</feature>
<evidence type="ECO:0008006" key="4">
    <source>
        <dbReference type="Google" id="ProtNLM"/>
    </source>
</evidence>
<proteinExistence type="predicted"/>
<evidence type="ECO:0000256" key="1">
    <source>
        <dbReference type="SAM" id="SignalP"/>
    </source>
</evidence>
<dbReference type="EMBL" id="FNIX01000002">
    <property type="protein sequence ID" value="SDO48731.1"/>
    <property type="molecule type" value="Genomic_DNA"/>
</dbReference>
<name>A0A1H0JZ95_9PSEU</name>
<dbReference type="STRING" id="641025.SAMN05421507_102689"/>
<keyword evidence="1" id="KW-0732">Signal</keyword>
<organism evidence="2 3">
    <name type="scientific">Lentzea jiangxiensis</name>
    <dbReference type="NCBI Taxonomy" id="641025"/>
    <lineage>
        <taxon>Bacteria</taxon>
        <taxon>Bacillati</taxon>
        <taxon>Actinomycetota</taxon>
        <taxon>Actinomycetes</taxon>
        <taxon>Pseudonocardiales</taxon>
        <taxon>Pseudonocardiaceae</taxon>
        <taxon>Lentzea</taxon>
    </lineage>
</organism>
<evidence type="ECO:0000313" key="2">
    <source>
        <dbReference type="EMBL" id="SDO48731.1"/>
    </source>
</evidence>
<dbReference type="AlphaFoldDB" id="A0A1H0JZ95"/>
<protein>
    <recommendedName>
        <fullName evidence="4">Lipoprotein</fullName>
    </recommendedName>
</protein>
<accession>A0A1H0JZ95</accession>
<reference evidence="3" key="1">
    <citation type="submission" date="2016-10" db="EMBL/GenBank/DDBJ databases">
        <authorList>
            <person name="Varghese N."/>
            <person name="Submissions S."/>
        </authorList>
    </citation>
    <scope>NUCLEOTIDE SEQUENCE [LARGE SCALE GENOMIC DNA]</scope>
    <source>
        <strain evidence="3">CGMCC 4.6609</strain>
    </source>
</reference>
<sequence length="160" mass="17198">MRFTRLTAVLLCAVLTAGCQSWWNGGTNGRTTEAAGKSGTGELRTDLEPLTKRFAALGTPEQARWMSGTFGSDRAPGPSTYWIDAVITLPKNEVDELRSAYGPESAGETPDVVDGLRGELPSGSFLTGERLDRAFAADRWFAKVYLVPDERALVLVATGS</sequence>
<dbReference type="RefSeq" id="WP_218130222.1">
    <property type="nucleotide sequence ID" value="NZ_FNIX01000002.1"/>
</dbReference>
<gene>
    <name evidence="2" type="ORF">SAMN05421507_102689</name>
</gene>
<evidence type="ECO:0000313" key="3">
    <source>
        <dbReference type="Proteomes" id="UP000199691"/>
    </source>
</evidence>
<dbReference type="PROSITE" id="PS51257">
    <property type="entry name" value="PROKAR_LIPOPROTEIN"/>
    <property type="match status" value="1"/>
</dbReference>
<dbReference type="Proteomes" id="UP000199691">
    <property type="component" value="Unassembled WGS sequence"/>
</dbReference>
<feature type="signal peptide" evidence="1">
    <location>
        <begin position="1"/>
        <end position="21"/>
    </location>
</feature>
<keyword evidence="3" id="KW-1185">Reference proteome</keyword>